<dbReference type="SUPFAM" id="SSF47729">
    <property type="entry name" value="IHF-like DNA-binding proteins"/>
    <property type="match status" value="1"/>
</dbReference>
<dbReference type="Pfam" id="PF00216">
    <property type="entry name" value="Bac_DNA_binding"/>
    <property type="match status" value="1"/>
</dbReference>
<keyword evidence="2 4" id="KW-0238">DNA-binding</keyword>
<protein>
    <submittedName>
        <fullName evidence="4">DNA-binding protein HU</fullName>
    </submittedName>
</protein>
<evidence type="ECO:0000256" key="3">
    <source>
        <dbReference type="RuleBase" id="RU003939"/>
    </source>
</evidence>
<evidence type="ECO:0000256" key="1">
    <source>
        <dbReference type="ARBA" id="ARBA00023067"/>
    </source>
</evidence>
<dbReference type="SMART" id="SM00411">
    <property type="entry name" value="BHL"/>
    <property type="match status" value="1"/>
</dbReference>
<gene>
    <name evidence="4" type="ORF">A2988_03135</name>
</gene>
<dbReference type="GO" id="GO:0030527">
    <property type="term" value="F:structural constituent of chromatin"/>
    <property type="evidence" value="ECO:0007669"/>
    <property type="project" value="InterPro"/>
</dbReference>
<organism evidence="4 5">
    <name type="scientific">Candidatus Azambacteria bacterium RIFCSPLOWO2_01_FULL_46_25</name>
    <dbReference type="NCBI Taxonomy" id="1797298"/>
    <lineage>
        <taxon>Bacteria</taxon>
        <taxon>Candidatus Azamiibacteriota</taxon>
    </lineage>
</organism>
<comment type="similarity">
    <text evidence="3">Belongs to the bacterial histone-like protein family.</text>
</comment>
<evidence type="ECO:0000313" key="5">
    <source>
        <dbReference type="Proteomes" id="UP000176650"/>
    </source>
</evidence>
<dbReference type="PRINTS" id="PR01727">
    <property type="entry name" value="DNABINDINGHU"/>
</dbReference>
<dbReference type="InterPro" id="IPR010992">
    <property type="entry name" value="IHF-like_DNA-bd_dom_sf"/>
</dbReference>
<dbReference type="Gene3D" id="4.10.520.10">
    <property type="entry name" value="IHF-like DNA-binding proteins"/>
    <property type="match status" value="1"/>
</dbReference>
<evidence type="ECO:0000256" key="2">
    <source>
        <dbReference type="ARBA" id="ARBA00023125"/>
    </source>
</evidence>
<evidence type="ECO:0000313" key="4">
    <source>
        <dbReference type="EMBL" id="OGD34488.1"/>
    </source>
</evidence>
<dbReference type="GO" id="GO:0003677">
    <property type="term" value="F:DNA binding"/>
    <property type="evidence" value="ECO:0007669"/>
    <property type="project" value="UniProtKB-KW"/>
</dbReference>
<keyword evidence="1" id="KW-0226">DNA condensation</keyword>
<dbReference type="PANTHER" id="PTHR33175:SF3">
    <property type="entry name" value="DNA-BINDING PROTEIN HU-BETA"/>
    <property type="match status" value="1"/>
</dbReference>
<dbReference type="GO" id="GO:0030261">
    <property type="term" value="P:chromosome condensation"/>
    <property type="evidence" value="ECO:0007669"/>
    <property type="project" value="UniProtKB-KW"/>
</dbReference>
<dbReference type="PROSITE" id="PS00045">
    <property type="entry name" value="HISTONE_LIKE"/>
    <property type="match status" value="1"/>
</dbReference>
<dbReference type="STRING" id="1797298.A2988_03135"/>
<dbReference type="Proteomes" id="UP000176650">
    <property type="component" value="Unassembled WGS sequence"/>
</dbReference>
<reference evidence="4 5" key="1">
    <citation type="journal article" date="2016" name="Nat. Commun.">
        <title>Thousands of microbial genomes shed light on interconnected biogeochemical processes in an aquifer system.</title>
        <authorList>
            <person name="Anantharaman K."/>
            <person name="Brown C.T."/>
            <person name="Hug L.A."/>
            <person name="Sharon I."/>
            <person name="Castelle C.J."/>
            <person name="Probst A.J."/>
            <person name="Thomas B.C."/>
            <person name="Singh A."/>
            <person name="Wilkins M.J."/>
            <person name="Karaoz U."/>
            <person name="Brodie E.L."/>
            <person name="Williams K.H."/>
            <person name="Hubbard S.S."/>
            <person name="Banfield J.F."/>
        </authorList>
    </citation>
    <scope>NUCLEOTIDE SEQUENCE [LARGE SCALE GENOMIC DNA]</scope>
</reference>
<accession>A0A1F5BV72</accession>
<dbReference type="CDD" id="cd13831">
    <property type="entry name" value="HU"/>
    <property type="match status" value="1"/>
</dbReference>
<name>A0A1F5BV72_9BACT</name>
<dbReference type="PANTHER" id="PTHR33175">
    <property type="entry name" value="DNA-BINDING PROTEIN HU"/>
    <property type="match status" value="1"/>
</dbReference>
<dbReference type="AlphaFoldDB" id="A0A1F5BV72"/>
<dbReference type="EMBL" id="MEYS01000001">
    <property type="protein sequence ID" value="OGD34488.1"/>
    <property type="molecule type" value="Genomic_DNA"/>
</dbReference>
<sequence length="92" mass="9446">MNKDALVEVVLAKAGLETKKSAQDAVEAVFSAISGSLAKGDEVAISGFGTFSAKARAARQGVNPKTGERIQIKATTVPKFKAGKALKDAVKG</sequence>
<comment type="caution">
    <text evidence="4">The sequence shown here is derived from an EMBL/GenBank/DDBJ whole genome shotgun (WGS) entry which is preliminary data.</text>
</comment>
<dbReference type="InterPro" id="IPR000119">
    <property type="entry name" value="Hist_DNA-bd"/>
</dbReference>
<dbReference type="InterPro" id="IPR020816">
    <property type="entry name" value="Histone-like_DNA-bd_CS"/>
</dbReference>
<proteinExistence type="inferred from homology"/>